<evidence type="ECO:0000313" key="1">
    <source>
        <dbReference type="EMBL" id="AGT31017.1"/>
    </source>
</evidence>
<dbReference type="STRING" id="1921421.M493_03550"/>
<keyword evidence="2" id="KW-1185">Reference proteome</keyword>
<name>S5Z211_GEOG3</name>
<reference evidence="1 2" key="1">
    <citation type="journal article" date="2014" name="Genome Announc.">
        <title>Complete Genome Sequence of the Thermophilic Polychlorinated Biphenyl Degrader Geobacillus sp. Strain JF8 (NBRC 109937).</title>
        <authorList>
            <person name="Shintani M."/>
            <person name="Ohtsubo Y."/>
            <person name="Fukuda K."/>
            <person name="Hosoyama A."/>
            <person name="Ohji S."/>
            <person name="Yamazoe A."/>
            <person name="Fujita N."/>
            <person name="Nagata Y."/>
            <person name="Tsuda M."/>
            <person name="Hatta T."/>
            <person name="Kimbara K."/>
        </authorList>
    </citation>
    <scope>NUCLEOTIDE SEQUENCE [LARGE SCALE GENOMIC DNA]</scope>
    <source>
        <strain evidence="1 2">JF8</strain>
    </source>
</reference>
<dbReference type="Proteomes" id="UP000015500">
    <property type="component" value="Chromosome"/>
</dbReference>
<dbReference type="AlphaFoldDB" id="S5Z211"/>
<dbReference type="HOGENOM" id="CLU_3310381_0_0_9"/>
<accession>S5Z211</accession>
<gene>
    <name evidence="1" type="ORF">M493_03550</name>
</gene>
<organism evidence="1 2">
    <name type="scientific">Geobacillus genomosp. 3</name>
    <dbReference type="NCBI Taxonomy" id="1921421"/>
    <lineage>
        <taxon>Bacteria</taxon>
        <taxon>Bacillati</taxon>
        <taxon>Bacillota</taxon>
        <taxon>Bacilli</taxon>
        <taxon>Bacillales</taxon>
        <taxon>Anoxybacillaceae</taxon>
        <taxon>Geobacillus</taxon>
    </lineage>
</organism>
<sequence>MPAKGKLFSLPKFVVRRSRFELRGKEKQRSRLFWGDCFR</sequence>
<dbReference type="KEGG" id="gjf:M493_03550"/>
<proteinExistence type="predicted"/>
<evidence type="ECO:0000313" key="2">
    <source>
        <dbReference type="Proteomes" id="UP000015500"/>
    </source>
</evidence>
<dbReference type="PATRIC" id="fig|1345697.3.peg.605"/>
<protein>
    <submittedName>
        <fullName evidence="1">Uncharacterized protein</fullName>
    </submittedName>
</protein>
<dbReference type="EMBL" id="CP006254">
    <property type="protein sequence ID" value="AGT31017.1"/>
    <property type="molecule type" value="Genomic_DNA"/>
</dbReference>